<dbReference type="Proteomes" id="UP001319921">
    <property type="component" value="Chromosome"/>
</dbReference>
<dbReference type="InterPro" id="IPR052369">
    <property type="entry name" value="UG_Glycosaminoglycan_Hydrolase"/>
</dbReference>
<dbReference type="GeneID" id="68866161"/>
<sequence>MRISDAVNKMLIRIESTAKTIKENEFPIYADVNSGKWYTSSDGYWSDGFWVGLLWLAYYRTGEEKFLKWAENWLDKLRNRVTLPTVFRGFIFYYGAAIADILFNHNTARRIAVEGGKNLAKQYDSKLKIIPLNKLEIAFLNSISINEVNFVETNIDGVIASTLLAYTSKTTGDESLMEIAENHARQHVAFCVNKDGSVTQSVRLDNEGRVVKRFNHMGLNESSIWARGQAWAMLNYTLFSFYDKEFLSVAKLTSEWWIKNVPNDYVAYWDFNDKTIKDTSATAIAASSLLKLSYWEFAKNTIESLVENYLINSKVPGALTNGCYFKKRELGVNSELIWGDYFLFESLLKLEGKLDKFI</sequence>
<evidence type="ECO:0000256" key="1">
    <source>
        <dbReference type="ARBA" id="ARBA00022801"/>
    </source>
</evidence>
<evidence type="ECO:0000256" key="2">
    <source>
        <dbReference type="ARBA" id="ARBA00038358"/>
    </source>
</evidence>
<dbReference type="PANTHER" id="PTHR36845">
    <property type="entry name" value="HYDROLASE, PUTATIVE (AFU_ORTHOLOGUE AFUA_7G05090)-RELATED"/>
    <property type="match status" value="1"/>
</dbReference>
<dbReference type="KEGG" id="scas:SACC_14350"/>
<dbReference type="SUPFAM" id="SSF48208">
    <property type="entry name" value="Six-hairpin glycosidases"/>
    <property type="match status" value="1"/>
</dbReference>
<reference evidence="3 4" key="1">
    <citation type="journal article" date="2022" name="Microbiol. Resour. Announc.">
        <title>Complete Genome Sequence of the Hyperthermophilic and Acidophilic Archaeon Saccharolobus caldissimus Strain HS-3T.</title>
        <authorList>
            <person name="Sakai H.D."/>
            <person name="Kurosawa N."/>
        </authorList>
    </citation>
    <scope>NUCLEOTIDE SEQUENCE [LARGE SCALE GENOMIC DNA]</scope>
    <source>
        <strain evidence="3 4">JCM32116</strain>
    </source>
</reference>
<protein>
    <submittedName>
        <fullName evidence="3">Glucuronyl hydrolase</fullName>
    </submittedName>
</protein>
<dbReference type="GO" id="GO:0052757">
    <property type="term" value="F:chondroitin hydrolase activity"/>
    <property type="evidence" value="ECO:0007669"/>
    <property type="project" value="TreeGrafter"/>
</dbReference>
<comment type="similarity">
    <text evidence="2">Belongs to the glycosyl hydrolase 88 family.</text>
</comment>
<dbReference type="InterPro" id="IPR012341">
    <property type="entry name" value="6hp_glycosidase-like_sf"/>
</dbReference>
<gene>
    <name evidence="3" type="ORF">SACC_14350</name>
</gene>
<evidence type="ECO:0000313" key="3">
    <source>
        <dbReference type="EMBL" id="BDB98418.1"/>
    </source>
</evidence>
<proteinExistence type="inferred from homology"/>
<dbReference type="AlphaFoldDB" id="A0AAQ4CRI7"/>
<keyword evidence="1 3" id="KW-0378">Hydrolase</keyword>
<dbReference type="PANTHER" id="PTHR36845:SF1">
    <property type="entry name" value="HYDROLASE, PUTATIVE (AFU_ORTHOLOGUE AFUA_7G05090)-RELATED"/>
    <property type="match status" value="1"/>
</dbReference>
<dbReference type="GO" id="GO:0000272">
    <property type="term" value="P:polysaccharide catabolic process"/>
    <property type="evidence" value="ECO:0007669"/>
    <property type="project" value="TreeGrafter"/>
</dbReference>
<accession>A0AAQ4CRI7</accession>
<dbReference type="Gene3D" id="1.50.10.10">
    <property type="match status" value="1"/>
</dbReference>
<organism evidence="3 4">
    <name type="scientific">Saccharolobus caldissimus</name>
    <dbReference type="NCBI Taxonomy" id="1702097"/>
    <lineage>
        <taxon>Archaea</taxon>
        <taxon>Thermoproteota</taxon>
        <taxon>Thermoprotei</taxon>
        <taxon>Sulfolobales</taxon>
        <taxon>Sulfolobaceae</taxon>
        <taxon>Saccharolobus</taxon>
    </lineage>
</organism>
<evidence type="ECO:0000313" key="4">
    <source>
        <dbReference type="Proteomes" id="UP001319921"/>
    </source>
</evidence>
<keyword evidence="4" id="KW-1185">Reference proteome</keyword>
<dbReference type="RefSeq" id="WP_229572290.1">
    <property type="nucleotide sequence ID" value="NZ_AP025226.1"/>
</dbReference>
<dbReference type="InterPro" id="IPR008928">
    <property type="entry name" value="6-hairpin_glycosidase_sf"/>
</dbReference>
<dbReference type="EMBL" id="AP025226">
    <property type="protein sequence ID" value="BDB98418.1"/>
    <property type="molecule type" value="Genomic_DNA"/>
</dbReference>
<name>A0AAQ4CRI7_9CREN</name>